<feature type="region of interest" description="Disordered" evidence="2">
    <location>
        <begin position="472"/>
        <end position="502"/>
    </location>
</feature>
<evidence type="ECO:0000313" key="3">
    <source>
        <dbReference type="EMBL" id="OEH74533.1"/>
    </source>
</evidence>
<comment type="subcellular location">
    <subcellularLocation>
        <location evidence="1">Nucleus</location>
    </subcellularLocation>
</comment>
<dbReference type="GO" id="GO:0004528">
    <property type="term" value="F:phosphodiesterase I activity"/>
    <property type="evidence" value="ECO:0007669"/>
    <property type="project" value="UniProtKB-EC"/>
</dbReference>
<feature type="compositionally biased region" description="Low complexity" evidence="2">
    <location>
        <begin position="966"/>
        <end position="975"/>
    </location>
</feature>
<dbReference type="GO" id="GO:0005634">
    <property type="term" value="C:nucleus"/>
    <property type="evidence" value="ECO:0007669"/>
    <property type="project" value="UniProtKB-SubCell"/>
</dbReference>
<accession>A0A1D3CTL1</accession>
<feature type="region of interest" description="Disordered" evidence="2">
    <location>
        <begin position="949"/>
        <end position="982"/>
    </location>
</feature>
<organism evidence="3 4">
    <name type="scientific">Cyclospora cayetanensis</name>
    <dbReference type="NCBI Taxonomy" id="88456"/>
    <lineage>
        <taxon>Eukaryota</taxon>
        <taxon>Sar</taxon>
        <taxon>Alveolata</taxon>
        <taxon>Apicomplexa</taxon>
        <taxon>Conoidasida</taxon>
        <taxon>Coccidia</taxon>
        <taxon>Eucoccidiorida</taxon>
        <taxon>Eimeriorina</taxon>
        <taxon>Eimeriidae</taxon>
        <taxon>Cyclospora</taxon>
    </lineage>
</organism>
<sequence length="1079" mass="113656">MPWRSRRASSSSSGPPGSAHNGGSRGRACQSSLKDFFCSRPQARNEGGAGRVSLETTEIPRGASQQPPALVIDLTEGEPQASELEGHSSALKSQYLNEVQQAASSEPGKRILPWKKPPATAAKNDAVATAAAPADPVAIACAAAGIPVAAVSSRPLQTLRFCLPLRLCVAAAVGHLQHLLLPLELRCIRRLAQLLGLPAAAAATSSHKAETAEPSPEAPTEATREGATETPTEAAREAATETPTEAAREAATETPTEAAREAATETPTEAAREAATHLALDGGPEEVVLEALSPGGQLLLSRIVLHLLRLSVSPDLPIAAIRRVRNSSGACGCQWLRVPQLLRVARELPHAACALRELKDRGLLVLWVPQSVPPTAAGAAENAETLCGHCVVSVDGVCACAWSSALLCLSAAELKGIAEEALEALGPFRDSWSPTAKPRTRKETLAFLQDLQLRRLPRHVLQQRPQQPTQICASQVDGVQQQQAEDAPHKADEQQTGSTDSCSSTFSPCVYLNVGGCSSNSCSASSGSCRVRCRVLATAEGEASEGPIVSVADRPGGAATGGAAETAAGTGDGGLAAEFPTNRLCLLPVWHCSCCSCVHQRVFGAAAEATATGSRQQLTEYAAALLAELRMAFAVSDAGKPAGSGDAAAEGEALQLAAAAERYLCTHIREKEKALKEGCAAAADAASSSSSAIATVNRRDSKDKNSKGCCIGCAEGSACGVSPGASVEAAGGVAGTDSETYNHSSSQQPPSQPTPERQQQIGVYRHRIGKWFNRLTVLLLQHLKQHQRAVVQAVRCLREGCAIRKADRHEEGAEERVLCVWLLSGEAAEGIGHFREEGYDQQTPVHALVKTAVAAVYGQPIRGVCWVWKALADGGYTMADDDQQQEPTPKHRWREGAKGCQDHVEGGAIGGPSLAVIFGLFEEDFRSWSSGLPDLILWRPKQQQLIQQLEQHLQQPAMPEEERPEQQQQMRQYGQQKDDGVAQGEHTELEVMFVEVLACAAAGGRHLMPDLQGCRATGCTADAATAEQRGKPQEGPSTESEAGGRHTSKQEEEGSKGCGGKAPASKAFESRAARAFTAA</sequence>
<name>A0A1D3CTL1_9EIME</name>
<dbReference type="GO" id="GO:0017108">
    <property type="term" value="F:5'-flap endonuclease activity"/>
    <property type="evidence" value="ECO:0007669"/>
    <property type="project" value="TreeGrafter"/>
</dbReference>
<comment type="similarity">
    <text evidence="1">Belongs to the FAN1 family.</text>
</comment>
<gene>
    <name evidence="3" type="ORF">cyc_00649</name>
</gene>
<dbReference type="InParanoid" id="A0A1D3CTL1"/>
<feature type="compositionally biased region" description="Low complexity" evidence="2">
    <location>
        <begin position="744"/>
        <end position="758"/>
    </location>
</feature>
<comment type="function">
    <text evidence="1">Nuclease required for the repair of DNA interstrand cross-links (ICL). Acts as a 5'-3' exonuclease that anchors at a cut end of DNA and cleaves DNA successively at every third nucleotide, allowing to excise an ICL from one strand through flanking incisions.</text>
</comment>
<reference evidence="3 4" key="1">
    <citation type="journal article" date="2016" name="BMC Genomics">
        <title>Comparative genomics reveals Cyclospora cayetanensis possesses coccidia-like metabolism and invasion components but unique surface antigens.</title>
        <authorList>
            <person name="Liu S."/>
            <person name="Wang L."/>
            <person name="Zheng H."/>
            <person name="Xu Z."/>
            <person name="Roellig D.M."/>
            <person name="Li N."/>
            <person name="Frace M.A."/>
            <person name="Tang K."/>
            <person name="Arrowood M.J."/>
            <person name="Moss D.M."/>
            <person name="Zhang L."/>
            <person name="Feng Y."/>
            <person name="Xiao L."/>
        </authorList>
    </citation>
    <scope>NUCLEOTIDE SEQUENCE [LARGE SCALE GENOMIC DNA]</scope>
    <source>
        <strain evidence="3 4">CHN_HEN01</strain>
    </source>
</reference>
<feature type="compositionally biased region" description="Low complexity" evidence="2">
    <location>
        <begin position="8"/>
        <end position="19"/>
    </location>
</feature>
<dbReference type="PANTHER" id="PTHR15749">
    <property type="entry name" value="FANCONI-ASSOCIATED NUCLEASE 1"/>
    <property type="match status" value="1"/>
</dbReference>
<feature type="region of interest" description="Disordered" evidence="2">
    <location>
        <begin position="204"/>
        <end position="273"/>
    </location>
</feature>
<feature type="region of interest" description="Disordered" evidence="2">
    <location>
        <begin position="1025"/>
        <end position="1079"/>
    </location>
</feature>
<keyword evidence="1" id="KW-0227">DNA damage</keyword>
<evidence type="ECO:0000256" key="2">
    <source>
        <dbReference type="SAM" id="MobiDB-lite"/>
    </source>
</evidence>
<keyword evidence="1" id="KW-0464">Manganese</keyword>
<proteinExistence type="inferred from homology"/>
<comment type="cofactor">
    <cofactor evidence="1">
        <name>Mg(2+)</name>
        <dbReference type="ChEBI" id="CHEBI:18420"/>
    </cofactor>
    <cofactor evidence="1">
        <name>Mn(2+)</name>
        <dbReference type="ChEBI" id="CHEBI:29035"/>
    </cofactor>
</comment>
<dbReference type="VEuPathDB" id="ToxoDB:LOC34617786"/>
<evidence type="ECO:0000256" key="1">
    <source>
        <dbReference type="RuleBase" id="RU365033"/>
    </source>
</evidence>
<dbReference type="InterPro" id="IPR033315">
    <property type="entry name" value="Fan1-like"/>
</dbReference>
<feature type="compositionally biased region" description="Low complexity" evidence="2">
    <location>
        <begin position="212"/>
        <end position="221"/>
    </location>
</feature>
<keyword evidence="4" id="KW-1185">Reference proteome</keyword>
<evidence type="ECO:0000313" key="4">
    <source>
        <dbReference type="Proteomes" id="UP000095192"/>
    </source>
</evidence>
<protein>
    <recommendedName>
        <fullName evidence="1">Fanconi-associated nuclease</fullName>
        <ecNumber evidence="1">3.1.4.1</ecNumber>
    </recommendedName>
</protein>
<comment type="caution">
    <text evidence="3">The sequence shown here is derived from an EMBL/GenBank/DDBJ whole genome shotgun (WGS) entry which is preliminary data.</text>
</comment>
<keyword evidence="1" id="KW-0234">DNA repair</keyword>
<keyword evidence="1" id="KW-0460">Magnesium</keyword>
<keyword evidence="1" id="KW-0378">Hydrolase</keyword>
<dbReference type="EC" id="3.1.4.1" evidence="1"/>
<dbReference type="Proteomes" id="UP000095192">
    <property type="component" value="Unassembled WGS sequence"/>
</dbReference>
<keyword evidence="1" id="KW-0540">Nuclease</keyword>
<dbReference type="GO" id="GO:0046872">
    <property type="term" value="F:metal ion binding"/>
    <property type="evidence" value="ECO:0007669"/>
    <property type="project" value="UniProtKB-KW"/>
</dbReference>
<dbReference type="AlphaFoldDB" id="A0A1D3CTL1"/>
<dbReference type="GO" id="GO:0036297">
    <property type="term" value="P:interstrand cross-link repair"/>
    <property type="evidence" value="ECO:0007669"/>
    <property type="project" value="InterPro"/>
</dbReference>
<feature type="compositionally biased region" description="Polar residues" evidence="2">
    <location>
        <begin position="472"/>
        <end position="484"/>
    </location>
</feature>
<dbReference type="EMBL" id="JROU02002018">
    <property type="protein sequence ID" value="OEH74533.1"/>
    <property type="molecule type" value="Genomic_DNA"/>
</dbReference>
<dbReference type="GO" id="GO:0070336">
    <property type="term" value="F:flap-structured DNA binding"/>
    <property type="evidence" value="ECO:0007669"/>
    <property type="project" value="TreeGrafter"/>
</dbReference>
<keyword evidence="1" id="KW-0539">Nucleus</keyword>
<comment type="catalytic activity">
    <reaction evidence="1">
        <text>Hydrolytically removes 5'-nucleotides successively from the 3'-hydroxy termini of 3'-hydroxy-terminated oligonucleotides.</text>
        <dbReference type="EC" id="3.1.4.1"/>
    </reaction>
</comment>
<keyword evidence="1" id="KW-0479">Metal-binding</keyword>
<feature type="region of interest" description="Disordered" evidence="2">
    <location>
        <begin position="730"/>
        <end position="758"/>
    </location>
</feature>
<dbReference type="VEuPathDB" id="ToxoDB:cyc_00649"/>
<feature type="compositionally biased region" description="Basic and acidic residues" evidence="2">
    <location>
        <begin position="1042"/>
        <end position="1055"/>
    </location>
</feature>
<feature type="region of interest" description="Disordered" evidence="2">
    <location>
        <begin position="1"/>
        <end position="67"/>
    </location>
</feature>
<feature type="compositionally biased region" description="Low complexity" evidence="2">
    <location>
        <begin position="949"/>
        <end position="958"/>
    </location>
</feature>
<dbReference type="GO" id="GO:0008409">
    <property type="term" value="F:5'-3' exonuclease activity"/>
    <property type="evidence" value="ECO:0007669"/>
    <property type="project" value="TreeGrafter"/>
</dbReference>
<dbReference type="PANTHER" id="PTHR15749:SF4">
    <property type="entry name" value="FANCONI-ASSOCIATED NUCLEASE 1"/>
    <property type="match status" value="1"/>
</dbReference>